<evidence type="ECO:0000313" key="7">
    <source>
        <dbReference type="Proteomes" id="UP001628091"/>
    </source>
</evidence>
<reference evidence="6 7" key="1">
    <citation type="submission" date="2024-10" db="EMBL/GenBank/DDBJ databases">
        <title>Isolation, draft genome sequencing and identification of Phyllobacterium sp. NSA23, isolated from leaf soil.</title>
        <authorList>
            <person name="Akita H."/>
        </authorList>
    </citation>
    <scope>NUCLEOTIDE SEQUENCE [LARGE SCALE GENOMIC DNA]</scope>
    <source>
        <strain evidence="6 7">NSA23</strain>
    </source>
</reference>
<keyword evidence="3" id="KW-0949">S-adenosyl-L-methionine</keyword>
<dbReference type="InterPro" id="IPR001737">
    <property type="entry name" value="KsgA/Erm"/>
</dbReference>
<protein>
    <submittedName>
        <fullName evidence="6">Class I SAM-dependent methyltransferase</fullName>
    </submittedName>
</protein>
<dbReference type="InterPro" id="IPR041698">
    <property type="entry name" value="Methyltransf_25"/>
</dbReference>
<dbReference type="PANTHER" id="PTHR11727">
    <property type="entry name" value="DIMETHYLADENOSINE TRANSFERASE"/>
    <property type="match status" value="1"/>
</dbReference>
<keyword evidence="2" id="KW-0808">Transferase</keyword>
<sequence length="216" mass="24032">MQSVVNLPGNDIWEQYAMAGPLGKKLAEKFDEEIRFFKGWIDGPKAVGAILPTSSITARRMASVIDIHSGLPVLELGPGTGVITKAILQRGVKPSDLYSVEYSEDFVRHLREDFPDVNIIHGDAFDLDTTLGEHKDLVFDCVISAVPLLSFPVEKRVAILEDLLNRIPEGRPVIQITYGPLSPVPAGRGNYVVQHYDFVIRNVPPARLWVYKRGRT</sequence>
<dbReference type="SMART" id="SM00650">
    <property type="entry name" value="rADc"/>
    <property type="match status" value="1"/>
</dbReference>
<gene>
    <name evidence="6" type="ORF">PPNSA23_03330</name>
</gene>
<dbReference type="Proteomes" id="UP001628091">
    <property type="component" value="Unassembled WGS sequence"/>
</dbReference>
<proteinExistence type="predicted"/>
<feature type="domain" description="Ribosomal RNA adenine methylase transferase N-terminal" evidence="5">
    <location>
        <begin position="57"/>
        <end position="168"/>
    </location>
</feature>
<dbReference type="GO" id="GO:0032259">
    <property type="term" value="P:methylation"/>
    <property type="evidence" value="ECO:0007669"/>
    <property type="project" value="UniProtKB-KW"/>
</dbReference>
<dbReference type="SUPFAM" id="SSF53335">
    <property type="entry name" value="S-adenosyl-L-methionine-dependent methyltransferases"/>
    <property type="match status" value="1"/>
</dbReference>
<dbReference type="Gene3D" id="3.40.50.150">
    <property type="entry name" value="Vaccinia Virus protein VP39"/>
    <property type="match status" value="1"/>
</dbReference>
<evidence type="ECO:0000256" key="1">
    <source>
        <dbReference type="ARBA" id="ARBA00022603"/>
    </source>
</evidence>
<evidence type="ECO:0000256" key="4">
    <source>
        <dbReference type="ARBA" id="ARBA00022884"/>
    </source>
</evidence>
<dbReference type="CDD" id="cd02440">
    <property type="entry name" value="AdoMet_MTases"/>
    <property type="match status" value="1"/>
</dbReference>
<keyword evidence="4" id="KW-0694">RNA-binding</keyword>
<accession>A0ABQ0GUP5</accession>
<dbReference type="InterPro" id="IPR020598">
    <property type="entry name" value="rRNA_Ade_methylase_Trfase_N"/>
</dbReference>
<keyword evidence="1 6" id="KW-0489">Methyltransferase</keyword>
<dbReference type="Pfam" id="PF13649">
    <property type="entry name" value="Methyltransf_25"/>
    <property type="match status" value="1"/>
</dbReference>
<organism evidence="6 7">
    <name type="scientific">Phyllobacterium phragmitis</name>
    <dbReference type="NCBI Taxonomy" id="2670329"/>
    <lineage>
        <taxon>Bacteria</taxon>
        <taxon>Pseudomonadati</taxon>
        <taxon>Pseudomonadota</taxon>
        <taxon>Alphaproteobacteria</taxon>
        <taxon>Hyphomicrobiales</taxon>
        <taxon>Phyllobacteriaceae</taxon>
        <taxon>Phyllobacterium</taxon>
    </lineage>
</organism>
<evidence type="ECO:0000256" key="2">
    <source>
        <dbReference type="ARBA" id="ARBA00022679"/>
    </source>
</evidence>
<comment type="caution">
    <text evidence="6">The sequence shown here is derived from an EMBL/GenBank/DDBJ whole genome shotgun (WGS) entry which is preliminary data.</text>
</comment>
<dbReference type="NCBIfam" id="NF045881">
    <property type="entry name" value="PLipidMtase_Agro"/>
    <property type="match status" value="1"/>
</dbReference>
<evidence type="ECO:0000259" key="5">
    <source>
        <dbReference type="SMART" id="SM00650"/>
    </source>
</evidence>
<evidence type="ECO:0000256" key="3">
    <source>
        <dbReference type="ARBA" id="ARBA00022691"/>
    </source>
</evidence>
<dbReference type="InterPro" id="IPR029063">
    <property type="entry name" value="SAM-dependent_MTases_sf"/>
</dbReference>
<dbReference type="PANTHER" id="PTHR11727:SF14">
    <property type="entry name" value="BLL8166 PROTEIN"/>
    <property type="match status" value="1"/>
</dbReference>
<name>A0ABQ0GUP5_9HYPH</name>
<keyword evidence="7" id="KW-1185">Reference proteome</keyword>
<dbReference type="EMBL" id="BAAFZP010000001">
    <property type="protein sequence ID" value="GAB1580390.1"/>
    <property type="molecule type" value="Genomic_DNA"/>
</dbReference>
<evidence type="ECO:0000313" key="6">
    <source>
        <dbReference type="EMBL" id="GAB1580390.1"/>
    </source>
</evidence>
<dbReference type="GO" id="GO:0008168">
    <property type="term" value="F:methyltransferase activity"/>
    <property type="evidence" value="ECO:0007669"/>
    <property type="project" value="UniProtKB-KW"/>
</dbReference>